<keyword evidence="1" id="KW-0472">Membrane</keyword>
<feature type="transmembrane region" description="Helical" evidence="1">
    <location>
        <begin position="12"/>
        <end position="35"/>
    </location>
</feature>
<evidence type="ECO:0000313" key="2">
    <source>
        <dbReference type="EMBL" id="KGP91339.1"/>
    </source>
</evidence>
<organism evidence="2 3">
    <name type="scientific">Pontibacillus chungwhensis BH030062</name>
    <dbReference type="NCBI Taxonomy" id="1385513"/>
    <lineage>
        <taxon>Bacteria</taxon>
        <taxon>Bacillati</taxon>
        <taxon>Bacillota</taxon>
        <taxon>Bacilli</taxon>
        <taxon>Bacillales</taxon>
        <taxon>Bacillaceae</taxon>
        <taxon>Pontibacillus</taxon>
    </lineage>
</organism>
<evidence type="ECO:0000256" key="1">
    <source>
        <dbReference type="SAM" id="Phobius"/>
    </source>
</evidence>
<keyword evidence="3" id="KW-1185">Reference proteome</keyword>
<evidence type="ECO:0000313" key="3">
    <source>
        <dbReference type="Proteomes" id="UP000030153"/>
    </source>
</evidence>
<accession>A0A0A2UTY2</accession>
<dbReference type="EMBL" id="AVBG01000007">
    <property type="protein sequence ID" value="KGP91339.1"/>
    <property type="molecule type" value="Genomic_DNA"/>
</dbReference>
<gene>
    <name evidence="2" type="ORF">N780_08820</name>
</gene>
<reference evidence="2 3" key="1">
    <citation type="submission" date="2013-08" db="EMBL/GenBank/DDBJ databases">
        <title>Genome of Pontibacillus chungwhensis.</title>
        <authorList>
            <person name="Wang Q."/>
            <person name="Wang G."/>
        </authorList>
    </citation>
    <scope>NUCLEOTIDE SEQUENCE [LARGE SCALE GENOMIC DNA]</scope>
    <source>
        <strain evidence="2 3">BH030062</strain>
    </source>
</reference>
<proteinExistence type="predicted"/>
<dbReference type="AlphaFoldDB" id="A0A0A2UTY2"/>
<comment type="caution">
    <text evidence="2">The sequence shown here is derived from an EMBL/GenBank/DDBJ whole genome shotgun (WGS) entry which is preliminary data.</text>
</comment>
<protein>
    <submittedName>
        <fullName evidence="2">Uncharacterized protein</fullName>
    </submittedName>
</protein>
<name>A0A0A2UTY2_9BACI</name>
<dbReference type="RefSeq" id="WP_036783732.1">
    <property type="nucleotide sequence ID" value="NZ_AVBG01000007.1"/>
</dbReference>
<dbReference type="Proteomes" id="UP000030153">
    <property type="component" value="Unassembled WGS sequence"/>
</dbReference>
<sequence>MSKNKKIENNLTALIFLSIAFTMLGIGGVISLINLESTFDIIIGIAQTFGLVVGGIGFYNISLAKSRK</sequence>
<feature type="transmembrane region" description="Helical" evidence="1">
    <location>
        <begin position="41"/>
        <end position="61"/>
    </location>
</feature>
<keyword evidence="1" id="KW-0812">Transmembrane</keyword>
<keyword evidence="1" id="KW-1133">Transmembrane helix</keyword>